<dbReference type="GO" id="GO:0000472">
    <property type="term" value="P:endonucleolytic cleavage to generate mature 5'-end of SSU-rRNA from (SSU-rRNA, 5.8S rRNA, LSU-rRNA)"/>
    <property type="evidence" value="ECO:0007669"/>
    <property type="project" value="TreeGrafter"/>
</dbReference>
<dbReference type="Pfam" id="PF08625">
    <property type="entry name" value="Utp13"/>
    <property type="match status" value="1"/>
</dbReference>
<dbReference type="FunFam" id="2.130.10.10:FF:000794">
    <property type="entry name" value="Transducin family protein / WD-40 repeat family protein"/>
    <property type="match status" value="1"/>
</dbReference>
<dbReference type="CDD" id="cd00200">
    <property type="entry name" value="WD40"/>
    <property type="match status" value="2"/>
</dbReference>
<dbReference type="PANTHER" id="PTHR19854:SF15">
    <property type="entry name" value="TRANSDUCIN BETA-LIKE PROTEIN 3"/>
    <property type="match status" value="1"/>
</dbReference>
<keyword evidence="3" id="KW-0677">Repeat</keyword>
<feature type="repeat" description="WD" evidence="5">
    <location>
        <begin position="490"/>
        <end position="523"/>
    </location>
</feature>
<feature type="repeat" description="WD" evidence="5">
    <location>
        <begin position="184"/>
        <end position="225"/>
    </location>
</feature>
<accession>A0A1Q3CVW4</accession>
<dbReference type="GO" id="GO:0030686">
    <property type="term" value="C:90S preribosome"/>
    <property type="evidence" value="ECO:0007669"/>
    <property type="project" value="TreeGrafter"/>
</dbReference>
<evidence type="ECO:0000256" key="4">
    <source>
        <dbReference type="ARBA" id="ARBA00023242"/>
    </source>
</evidence>
<dbReference type="EMBL" id="BDDD01003170">
    <property type="protein sequence ID" value="GAV84322.1"/>
    <property type="molecule type" value="Genomic_DNA"/>
</dbReference>
<evidence type="ECO:0000256" key="2">
    <source>
        <dbReference type="ARBA" id="ARBA00022574"/>
    </source>
</evidence>
<sequence>MVSVQLKTNFRCVPSLQQFYSGGPFAVSSDGTFIACACGESIKIVDSANASIKATIEADSDTITALALSPNDKLLFSSAHSRLIKVWDLNTFKCVRSWKGHEGPVMGMACHGSGGLLATAGADRKVLVWDVDGGFCTHHFKGHKGVVTSIMFHPDTDKPLLFSGSDDASVRVWDLLAKKCRATLEKHFSAVTSMAVSEDGWTLLSAGRDKVVNLWDLHAYDCKKTVPTFEMVEAVCVIHSGTHFASFLDSYNQQSVRKRSASAIYFTTVGERGIVRIWSYEGAVCLYEQKYSDVTVNSDMEDYRRGFTAAVMLPLDQGLLCVTADQEFLFYSTVEYPEDKWKLILNKRLVGYNDEIVDLKFLGEEEQYLAVATNLEQVRVYDLASMSCSYVLTGHTEIVLCLDTCVSSSGRTLIVTGSKDNTVRLWDSEDRSCIGLGAGHMGAVGAIAFSKKSRNFFVSGSSDRTIKVWSLGGLSDVQNQPIDLKAKAVVSAHDKDINSLAVAPNDSLVCSGSQDRTACVWRLPDLVSVVTFKGHKRGIWSVEFSPVDQCVITASGDKTIKIWAIADGSCLKTFEGHTSSVLRALFLTRGTQFISCGADGLVKLWTVKTNECVATYDSQEEDKVWALAVGKKTEMLATGGRDAVINLWYDSTASDKEEAFRKEGEGVLRGQELENAELDGDYTKAIQIAFELRRPHKLFKLFAGLCRKREAEDQIEKALHAFCKEEFQLLFDYVREWNTKPKLCHVAQYVLFRVFNILPPTQIIEIRGIGELLEGLIPYSQRHFSRIDRLVRSTFLLDYTLTGMSVIEPETDAREPREKPLLHLGETINHGQNQTSDGLKENILSKKRKSKKLNDYSHKKHKDNTNTVAISLQAQ</sequence>
<dbReference type="PROSITE" id="PS50294">
    <property type="entry name" value="WD_REPEATS_REGION"/>
    <property type="match status" value="9"/>
</dbReference>
<reference evidence="8" key="1">
    <citation type="submission" date="2016-04" db="EMBL/GenBank/DDBJ databases">
        <title>Cephalotus genome sequencing.</title>
        <authorList>
            <person name="Fukushima K."/>
            <person name="Hasebe M."/>
            <person name="Fang X."/>
        </authorList>
    </citation>
    <scope>NUCLEOTIDE SEQUENCE [LARGE SCALE GENOMIC DNA]</scope>
    <source>
        <strain evidence="8">cv. St1</strain>
    </source>
</reference>
<feature type="repeat" description="WD" evidence="5">
    <location>
        <begin position="392"/>
        <end position="436"/>
    </location>
</feature>
<dbReference type="GO" id="GO:0000480">
    <property type="term" value="P:endonucleolytic cleavage in 5'-ETS of tricistronic rRNA transcript (SSU-rRNA, 5.8S rRNA, LSU-rRNA)"/>
    <property type="evidence" value="ECO:0007669"/>
    <property type="project" value="TreeGrafter"/>
</dbReference>
<keyword evidence="8" id="KW-1185">Reference proteome</keyword>
<comment type="caution">
    <text evidence="7">The sequence shown here is derived from an EMBL/GenBank/DDBJ whole genome shotgun (WGS) entry which is preliminary data.</text>
</comment>
<dbReference type="Pfam" id="PF00400">
    <property type="entry name" value="WD40"/>
    <property type="match status" value="10"/>
</dbReference>
<feature type="domain" description="U3 small nucleolar RNA-associated protein 13 C-terminal" evidence="6">
    <location>
        <begin position="671"/>
        <end position="804"/>
    </location>
</feature>
<evidence type="ECO:0000256" key="3">
    <source>
        <dbReference type="ARBA" id="ARBA00022737"/>
    </source>
</evidence>
<organism evidence="7 8">
    <name type="scientific">Cephalotus follicularis</name>
    <name type="common">Albany pitcher plant</name>
    <dbReference type="NCBI Taxonomy" id="3775"/>
    <lineage>
        <taxon>Eukaryota</taxon>
        <taxon>Viridiplantae</taxon>
        <taxon>Streptophyta</taxon>
        <taxon>Embryophyta</taxon>
        <taxon>Tracheophyta</taxon>
        <taxon>Spermatophyta</taxon>
        <taxon>Magnoliopsida</taxon>
        <taxon>eudicotyledons</taxon>
        <taxon>Gunneridae</taxon>
        <taxon>Pentapetalae</taxon>
        <taxon>rosids</taxon>
        <taxon>fabids</taxon>
        <taxon>Oxalidales</taxon>
        <taxon>Cephalotaceae</taxon>
        <taxon>Cephalotus</taxon>
    </lineage>
</organism>
<dbReference type="SUPFAM" id="SSF50998">
    <property type="entry name" value="Quinoprotein alcohol dehydrogenase-like"/>
    <property type="match status" value="1"/>
</dbReference>
<evidence type="ECO:0000313" key="7">
    <source>
        <dbReference type="EMBL" id="GAV84322.1"/>
    </source>
</evidence>
<dbReference type="PANTHER" id="PTHR19854">
    <property type="entry name" value="TRANSDUCIN BETA-LIKE 3"/>
    <property type="match status" value="1"/>
</dbReference>
<dbReference type="PROSITE" id="PS50082">
    <property type="entry name" value="WD_REPEATS_2"/>
    <property type="match status" value="9"/>
</dbReference>
<dbReference type="InterPro" id="IPR020472">
    <property type="entry name" value="WD40_PAC1"/>
</dbReference>
<dbReference type="InterPro" id="IPR011047">
    <property type="entry name" value="Quinoprotein_ADH-like_sf"/>
</dbReference>
<dbReference type="SUPFAM" id="SSF50978">
    <property type="entry name" value="WD40 repeat-like"/>
    <property type="match status" value="1"/>
</dbReference>
<dbReference type="GO" id="GO:0034511">
    <property type="term" value="F:U3 snoRNA binding"/>
    <property type="evidence" value="ECO:0007669"/>
    <property type="project" value="TreeGrafter"/>
</dbReference>
<gene>
    <name evidence="7" type="ORF">CFOL_v3_27766</name>
</gene>
<dbReference type="InterPro" id="IPR013934">
    <property type="entry name" value="Utp13_C"/>
</dbReference>
<feature type="repeat" description="WD" evidence="5">
    <location>
        <begin position="574"/>
        <end position="615"/>
    </location>
</feature>
<feature type="repeat" description="WD" evidence="5">
    <location>
        <begin position="532"/>
        <end position="573"/>
    </location>
</feature>
<dbReference type="PROSITE" id="PS00678">
    <property type="entry name" value="WD_REPEATS_1"/>
    <property type="match status" value="3"/>
</dbReference>
<dbReference type="AlphaFoldDB" id="A0A1Q3CVW4"/>
<dbReference type="FunCoup" id="A0A1Q3CVW4">
    <property type="interactions" value="2887"/>
</dbReference>
<evidence type="ECO:0000256" key="1">
    <source>
        <dbReference type="ARBA" id="ARBA00004604"/>
    </source>
</evidence>
<dbReference type="SMART" id="SM00320">
    <property type="entry name" value="WD40"/>
    <property type="match status" value="11"/>
</dbReference>
<keyword evidence="2 5" id="KW-0853">WD repeat</keyword>
<feature type="repeat" description="WD" evidence="5">
    <location>
        <begin position="98"/>
        <end position="132"/>
    </location>
</feature>
<dbReference type="Gene3D" id="2.130.10.10">
    <property type="entry name" value="YVTN repeat-like/Quinoprotein amine dehydrogenase"/>
    <property type="match status" value="3"/>
</dbReference>
<protein>
    <submittedName>
        <fullName evidence="7">WD40 domain-containing protein/Utp13 domain-containing protein</fullName>
    </submittedName>
</protein>
<evidence type="ECO:0000313" key="8">
    <source>
        <dbReference type="Proteomes" id="UP000187406"/>
    </source>
</evidence>
<dbReference type="PRINTS" id="PR00320">
    <property type="entry name" value="GPROTEINBRPT"/>
</dbReference>
<dbReference type="GO" id="GO:0032040">
    <property type="term" value="C:small-subunit processome"/>
    <property type="evidence" value="ECO:0007669"/>
    <property type="project" value="InterPro"/>
</dbReference>
<dbReference type="InterPro" id="IPR001680">
    <property type="entry name" value="WD40_rpt"/>
</dbReference>
<evidence type="ECO:0000256" key="5">
    <source>
        <dbReference type="PROSITE-ProRule" id="PRU00221"/>
    </source>
</evidence>
<dbReference type="STRING" id="3775.A0A1Q3CVW4"/>
<evidence type="ECO:0000259" key="6">
    <source>
        <dbReference type="Pfam" id="PF08625"/>
    </source>
</evidence>
<dbReference type="InParanoid" id="A0A1Q3CVW4"/>
<dbReference type="InterPro" id="IPR015943">
    <property type="entry name" value="WD40/YVTN_repeat-like_dom_sf"/>
</dbReference>
<dbReference type="FunFam" id="2.130.10.10:FF:001665">
    <property type="entry name" value="U3 small nucleolar RNA-associated protein 13"/>
    <property type="match status" value="1"/>
</dbReference>
<proteinExistence type="predicted"/>
<dbReference type="OrthoDB" id="5414888at2759"/>
<name>A0A1Q3CVW4_CEPFO</name>
<dbReference type="Proteomes" id="UP000187406">
    <property type="component" value="Unassembled WGS sequence"/>
</dbReference>
<feature type="repeat" description="WD" evidence="5">
    <location>
        <begin position="56"/>
        <end position="97"/>
    </location>
</feature>
<dbReference type="InterPro" id="IPR019775">
    <property type="entry name" value="WD40_repeat_CS"/>
</dbReference>
<dbReference type="InterPro" id="IPR036322">
    <property type="entry name" value="WD40_repeat_dom_sf"/>
</dbReference>
<comment type="subcellular location">
    <subcellularLocation>
        <location evidence="1">Nucleus</location>
        <location evidence="1">Nucleolus</location>
    </subcellularLocation>
</comment>
<feature type="repeat" description="WD" evidence="5">
    <location>
        <begin position="437"/>
        <end position="471"/>
    </location>
</feature>
<feature type="repeat" description="WD" evidence="5">
    <location>
        <begin position="140"/>
        <end position="183"/>
    </location>
</feature>
<keyword evidence="4" id="KW-0539">Nucleus</keyword>